<dbReference type="VEuPathDB" id="FungiDB:H257_17952"/>
<dbReference type="EMBL" id="QUTA01010123">
    <property type="protein sequence ID" value="RHY00063.1"/>
    <property type="molecule type" value="Genomic_DNA"/>
</dbReference>
<name>A0A396ZWY9_APHAT</name>
<dbReference type="Pfam" id="PF14652">
    <property type="entry name" value="DUF4457"/>
    <property type="match status" value="2"/>
</dbReference>
<dbReference type="PANTHER" id="PTHR21534">
    <property type="entry name" value="KATANIN-INTERACTING PROTEIN"/>
    <property type="match status" value="1"/>
</dbReference>
<protein>
    <recommendedName>
        <fullName evidence="1">KATNIP domain-containing protein</fullName>
    </recommendedName>
</protein>
<dbReference type="PANTHER" id="PTHR21534:SF0">
    <property type="entry name" value="KATANIN-INTERACTING PROTEIN"/>
    <property type="match status" value="1"/>
</dbReference>
<reference evidence="2 3" key="1">
    <citation type="submission" date="2018-08" db="EMBL/GenBank/DDBJ databases">
        <title>Aphanomyces genome sequencing and annotation.</title>
        <authorList>
            <person name="Minardi D."/>
            <person name="Oidtmann B."/>
            <person name="Van Der Giezen M."/>
            <person name="Studholme D.J."/>
        </authorList>
    </citation>
    <scope>NUCLEOTIDE SEQUENCE [LARGE SCALE GENOMIC DNA]</scope>
    <source>
        <strain evidence="2 3">Yx</strain>
    </source>
</reference>
<evidence type="ECO:0000313" key="2">
    <source>
        <dbReference type="EMBL" id="RHY00063.1"/>
    </source>
</evidence>
<dbReference type="AlphaFoldDB" id="A0A396ZWY9"/>
<dbReference type="InterPro" id="IPR027859">
    <property type="entry name" value="KATNIP_dom"/>
</dbReference>
<dbReference type="Proteomes" id="UP000266239">
    <property type="component" value="Unassembled WGS sequence"/>
</dbReference>
<sequence length="302" mass="33278">MWLVPFEAEVRVHLATETTVYGLDVWNYNKSAEDTYRGVKSAIVLIDNVVVATVALRKAPGHALFDFKQSIVLGEWALYRSLSTSSGVSSTYKTHVLKQDYEPPLLPSGFLFKVAALPTGLADVQVKQDIRVVQNLFQGINNTWDAAEAWLAPLASSLGQCDGNVVFAMFDTPVTVSMIKIYNYSKTPDRGAREIEIYVDDLKVYMGSLRQAPPSPGVTRLGKVQQGVEFGQPILFTLNPAQVEVHEKRKVVYCGSEDQDVLCINEGQVVIESKAMHRAPDPGAEGVVVDLDKRPTTAMCRT</sequence>
<gene>
    <name evidence="2" type="ORF">DYB25_006884</name>
</gene>
<feature type="domain" description="KATNIP" evidence="1">
    <location>
        <begin position="1"/>
        <end position="116"/>
    </location>
</feature>
<accession>A0A396ZWY9</accession>
<evidence type="ECO:0000259" key="1">
    <source>
        <dbReference type="Pfam" id="PF14652"/>
    </source>
</evidence>
<feature type="domain" description="KATNIP" evidence="1">
    <location>
        <begin position="125"/>
        <end position="212"/>
    </location>
</feature>
<dbReference type="InterPro" id="IPR026704">
    <property type="entry name" value="KATNIP"/>
</dbReference>
<proteinExistence type="predicted"/>
<organism evidence="2 3">
    <name type="scientific">Aphanomyces astaci</name>
    <name type="common">Crayfish plague agent</name>
    <dbReference type="NCBI Taxonomy" id="112090"/>
    <lineage>
        <taxon>Eukaryota</taxon>
        <taxon>Sar</taxon>
        <taxon>Stramenopiles</taxon>
        <taxon>Oomycota</taxon>
        <taxon>Saprolegniomycetes</taxon>
        <taxon>Saprolegniales</taxon>
        <taxon>Verrucalvaceae</taxon>
        <taxon>Aphanomyces</taxon>
    </lineage>
</organism>
<comment type="caution">
    <text evidence="2">The sequence shown here is derived from an EMBL/GenBank/DDBJ whole genome shotgun (WGS) entry which is preliminary data.</text>
</comment>
<evidence type="ECO:0000313" key="3">
    <source>
        <dbReference type="Proteomes" id="UP000266239"/>
    </source>
</evidence>